<dbReference type="SUPFAM" id="SSF47203">
    <property type="entry name" value="Acyl-CoA dehydrogenase C-terminal domain-like"/>
    <property type="match status" value="1"/>
</dbReference>
<dbReference type="InterPro" id="IPR036250">
    <property type="entry name" value="AcylCo_DH-like_C"/>
</dbReference>
<dbReference type="InterPro" id="IPR050741">
    <property type="entry name" value="Acyl-CoA_dehydrogenase"/>
</dbReference>
<dbReference type="InterPro" id="IPR013107">
    <property type="entry name" value="Acyl-CoA_DH_C"/>
</dbReference>
<gene>
    <name evidence="4" type="primary">actVA</name>
    <name evidence="4" type="ORF">GCM10010405_11480</name>
</gene>
<sequence>MSNRAETPPLVAAARDAAVPAAEHAAEADAERRLHPAVVEAIVDAGFARHFAPGETAGTFAELLEATDVLARACASAGWVASVTASAGRLTAHLPAAGREEVWQKGADTVVAAGLIPAGTAEPVPGGWRVDGRWPYVSGADFAHWVLVAARAGDAGTPGTVLVAVPRGDIAVQDTWFTLGMRGTGSNTVVVDGVFVPRDRSVPLDRVVAGEAPEPSAPCHRTPLKAGNGLTLAAPLLGAARGALRRWTELVGGRPGPAAGSVSGAVDQGAYEQVLSRCDGEIDAAGLLLARAARTADSGAPGPDVARNVRDCALAAELLTTAVDRLLHSAGTRGHAEGEELQRLWRDVTCGAGHNALRFPPAAQLHARSLLER</sequence>
<dbReference type="InterPro" id="IPR037069">
    <property type="entry name" value="AcylCoA_DH/ox_N_sf"/>
</dbReference>
<reference evidence="4 5" key="1">
    <citation type="journal article" date="2019" name="Int. J. Syst. Evol. Microbiol.">
        <title>The Global Catalogue of Microorganisms (GCM) 10K type strain sequencing project: providing services to taxonomists for standard genome sequencing and annotation.</title>
        <authorList>
            <consortium name="The Broad Institute Genomics Platform"/>
            <consortium name="The Broad Institute Genome Sequencing Center for Infectious Disease"/>
            <person name="Wu L."/>
            <person name="Ma J."/>
        </authorList>
    </citation>
    <scope>NUCLEOTIDE SEQUENCE [LARGE SCALE GENOMIC DNA]</scope>
    <source>
        <strain evidence="4 5">JCM 6305</strain>
    </source>
</reference>
<dbReference type="PANTHER" id="PTHR48083:SF19">
    <property type="entry name" value="FLAVIN-DEPENDENT MONOOXYGENASE, OXYGENASE SUBUNIT HSAA"/>
    <property type="match status" value="1"/>
</dbReference>
<dbReference type="RefSeq" id="WP_344320979.1">
    <property type="nucleotide sequence ID" value="NZ_BAAASZ010000008.1"/>
</dbReference>
<dbReference type="InterPro" id="IPR046373">
    <property type="entry name" value="Acyl-CoA_Oxase/DH_mid-dom_sf"/>
</dbReference>
<name>A0ABN3JHE8_9ACTN</name>
<dbReference type="Pfam" id="PF08028">
    <property type="entry name" value="Acyl-CoA_dh_2"/>
    <property type="match status" value="1"/>
</dbReference>
<evidence type="ECO:0000256" key="1">
    <source>
        <dbReference type="ARBA" id="ARBA00023002"/>
    </source>
</evidence>
<dbReference type="PIRSF" id="PIRSF016578">
    <property type="entry name" value="HsaA"/>
    <property type="match status" value="1"/>
</dbReference>
<dbReference type="InterPro" id="IPR009100">
    <property type="entry name" value="AcylCoA_DH/oxidase_NM_dom_sf"/>
</dbReference>
<dbReference type="SUPFAM" id="SSF56645">
    <property type="entry name" value="Acyl-CoA dehydrogenase NM domain-like"/>
    <property type="match status" value="1"/>
</dbReference>
<evidence type="ECO:0000313" key="5">
    <source>
        <dbReference type="Proteomes" id="UP001501638"/>
    </source>
</evidence>
<evidence type="ECO:0000256" key="2">
    <source>
        <dbReference type="SAM" id="MobiDB-lite"/>
    </source>
</evidence>
<proteinExistence type="predicted"/>
<accession>A0ABN3JHE8</accession>
<dbReference type="PANTHER" id="PTHR48083">
    <property type="entry name" value="MEDIUM-CHAIN SPECIFIC ACYL-COA DEHYDROGENASE, MITOCHONDRIAL-RELATED"/>
    <property type="match status" value="1"/>
</dbReference>
<keyword evidence="5" id="KW-1185">Reference proteome</keyword>
<dbReference type="Gene3D" id="1.20.140.10">
    <property type="entry name" value="Butyryl-CoA Dehydrogenase, subunit A, domain 3"/>
    <property type="match status" value="1"/>
</dbReference>
<dbReference type="Proteomes" id="UP001501638">
    <property type="component" value="Unassembled WGS sequence"/>
</dbReference>
<protein>
    <submittedName>
        <fullName evidence="4">Actinorhodin polyketide dimerase ActVA</fullName>
    </submittedName>
</protein>
<keyword evidence="1" id="KW-0560">Oxidoreductase</keyword>
<feature type="compositionally biased region" description="Low complexity" evidence="2">
    <location>
        <begin position="8"/>
        <end position="23"/>
    </location>
</feature>
<feature type="region of interest" description="Disordered" evidence="2">
    <location>
        <begin position="1"/>
        <end position="30"/>
    </location>
</feature>
<evidence type="ECO:0000313" key="4">
    <source>
        <dbReference type="EMBL" id="GAA2430355.1"/>
    </source>
</evidence>
<comment type="caution">
    <text evidence="4">The sequence shown here is derived from an EMBL/GenBank/DDBJ whole genome shotgun (WGS) entry which is preliminary data.</text>
</comment>
<dbReference type="Gene3D" id="2.40.110.10">
    <property type="entry name" value="Butyryl-CoA Dehydrogenase, subunit A, domain 2"/>
    <property type="match status" value="1"/>
</dbReference>
<evidence type="ECO:0000259" key="3">
    <source>
        <dbReference type="Pfam" id="PF08028"/>
    </source>
</evidence>
<dbReference type="Gene3D" id="1.10.540.10">
    <property type="entry name" value="Acyl-CoA dehydrogenase/oxidase, N-terminal domain"/>
    <property type="match status" value="1"/>
</dbReference>
<feature type="domain" description="Acyl-CoA dehydrogenase C-terminal" evidence="3">
    <location>
        <begin position="230"/>
        <end position="358"/>
    </location>
</feature>
<dbReference type="EMBL" id="BAAASZ010000008">
    <property type="protein sequence ID" value="GAA2430355.1"/>
    <property type="molecule type" value="Genomic_DNA"/>
</dbReference>
<organism evidence="4 5">
    <name type="scientific">Streptomyces macrosporus</name>
    <dbReference type="NCBI Taxonomy" id="44032"/>
    <lineage>
        <taxon>Bacteria</taxon>
        <taxon>Bacillati</taxon>
        <taxon>Actinomycetota</taxon>
        <taxon>Actinomycetes</taxon>
        <taxon>Kitasatosporales</taxon>
        <taxon>Streptomycetaceae</taxon>
        <taxon>Streptomyces</taxon>
    </lineage>
</organism>